<dbReference type="Proteomes" id="UP000024635">
    <property type="component" value="Unassembled WGS sequence"/>
</dbReference>
<evidence type="ECO:0000313" key="1">
    <source>
        <dbReference type="EMBL" id="EYB86450.1"/>
    </source>
</evidence>
<evidence type="ECO:0000313" key="2">
    <source>
        <dbReference type="Proteomes" id="UP000024635"/>
    </source>
</evidence>
<reference evidence="2" key="1">
    <citation type="journal article" date="2015" name="Nat. Genet.">
        <title>The genome and transcriptome of the zoonotic hookworm Ancylostoma ceylanicum identify infection-specific gene families.</title>
        <authorList>
            <person name="Schwarz E.M."/>
            <person name="Hu Y."/>
            <person name="Antoshechkin I."/>
            <person name="Miller M.M."/>
            <person name="Sternberg P.W."/>
            <person name="Aroian R.V."/>
        </authorList>
    </citation>
    <scope>NUCLEOTIDE SEQUENCE</scope>
    <source>
        <strain evidence="2">HY135</strain>
    </source>
</reference>
<organism evidence="1 2">
    <name type="scientific">Ancylostoma ceylanicum</name>
    <dbReference type="NCBI Taxonomy" id="53326"/>
    <lineage>
        <taxon>Eukaryota</taxon>
        <taxon>Metazoa</taxon>
        <taxon>Ecdysozoa</taxon>
        <taxon>Nematoda</taxon>
        <taxon>Chromadorea</taxon>
        <taxon>Rhabditida</taxon>
        <taxon>Rhabditina</taxon>
        <taxon>Rhabditomorpha</taxon>
        <taxon>Strongyloidea</taxon>
        <taxon>Ancylostomatidae</taxon>
        <taxon>Ancylostomatinae</taxon>
        <taxon>Ancylostoma</taxon>
    </lineage>
</organism>
<name>A0A016S706_9BILA</name>
<sequence length="98" mass="10996">MCASLYWSSNPFINVPGKSSIYPLLWSGLVCRERIVGTRCFYHSSRNLSNTTCSFVPFPRLRVSNSLPESARLSQDAPLRLPRVNVMMLVLTTGEFPG</sequence>
<proteinExistence type="predicted"/>
<comment type="caution">
    <text evidence="1">The sequence shown here is derived from an EMBL/GenBank/DDBJ whole genome shotgun (WGS) entry which is preliminary data.</text>
</comment>
<accession>A0A016S706</accession>
<dbReference type="EMBL" id="JARK01001614">
    <property type="protein sequence ID" value="EYB86450.1"/>
    <property type="molecule type" value="Genomic_DNA"/>
</dbReference>
<dbReference type="AlphaFoldDB" id="A0A016S706"/>
<keyword evidence="2" id="KW-1185">Reference proteome</keyword>
<protein>
    <submittedName>
        <fullName evidence="1">Uncharacterized protein</fullName>
    </submittedName>
</protein>
<gene>
    <name evidence="1" type="primary">Acey_s0278.g1145</name>
    <name evidence="1" type="ORF">Y032_0278g1145</name>
</gene>